<dbReference type="AlphaFoldDB" id="A0A343TN14"/>
<evidence type="ECO:0000256" key="1">
    <source>
        <dbReference type="SAM" id="MobiDB-lite"/>
    </source>
</evidence>
<dbReference type="RefSeq" id="WP_119820842.1">
    <property type="nucleotide sequence ID" value="NZ_CP025066.1"/>
</dbReference>
<proteinExistence type="predicted"/>
<feature type="compositionally biased region" description="Basic and acidic residues" evidence="1">
    <location>
        <begin position="88"/>
        <end position="103"/>
    </location>
</feature>
<name>A0A343TN14_9EURY</name>
<evidence type="ECO:0000313" key="2">
    <source>
        <dbReference type="EMBL" id="AUX10486.1"/>
    </source>
</evidence>
<dbReference type="OrthoDB" id="284158at2157"/>
<gene>
    <name evidence="2" type="ORF">AArcSl_2871</name>
</gene>
<keyword evidence="3" id="KW-1185">Reference proteome</keyword>
<organism evidence="2 3">
    <name type="scientific">Halalkaliarchaeum desulfuricum</name>
    <dbReference type="NCBI Taxonomy" id="2055893"/>
    <lineage>
        <taxon>Archaea</taxon>
        <taxon>Methanobacteriati</taxon>
        <taxon>Methanobacteriota</taxon>
        <taxon>Stenosarchaea group</taxon>
        <taxon>Halobacteria</taxon>
        <taxon>Halobacteriales</taxon>
        <taxon>Haloferacaceae</taxon>
        <taxon>Halalkaliarchaeum</taxon>
    </lineage>
</organism>
<reference evidence="3" key="1">
    <citation type="submission" date="2017-11" db="EMBL/GenBank/DDBJ databases">
        <title>Phenotypic and genomic properties of facultatively anaerobic sulfur-reducing natronoarchaea from hypersaline soda lakes.</title>
        <authorList>
            <person name="Sorokin D.Y."/>
            <person name="Kublanov I.V."/>
            <person name="Roman P."/>
            <person name="Sinninghe Damste J.S."/>
            <person name="Golyshin P.N."/>
            <person name="Rojo D."/>
            <person name="Ciordia S."/>
            <person name="Mena M.D.C."/>
            <person name="Ferrer M."/>
            <person name="Messina E."/>
            <person name="Smedile F."/>
            <person name="La Spada G."/>
            <person name="La Cono V."/>
            <person name="Yakimov M.M."/>
        </authorList>
    </citation>
    <scope>NUCLEOTIDE SEQUENCE [LARGE SCALE GENOMIC DNA]</scope>
    <source>
        <strain evidence="3">AArc-Sl</strain>
    </source>
</reference>
<dbReference type="Proteomes" id="UP000263012">
    <property type="component" value="Chromosome"/>
</dbReference>
<dbReference type="Pfam" id="PF19145">
    <property type="entry name" value="DUF5827"/>
    <property type="match status" value="1"/>
</dbReference>
<feature type="region of interest" description="Disordered" evidence="1">
    <location>
        <begin position="74"/>
        <end position="103"/>
    </location>
</feature>
<dbReference type="InterPro" id="IPR043867">
    <property type="entry name" value="DUF5827"/>
</dbReference>
<sequence>MPKPKSETDRLYPCDFYTPEELLDPDELYTVPEIARLLQELEPDAELDDATEGVLLDWAIPWVMVHADDLVVAEPGDEGEPGYYGLKTDADRERFAERSGDDD</sequence>
<dbReference type="EMBL" id="CP025066">
    <property type="protein sequence ID" value="AUX10486.1"/>
    <property type="molecule type" value="Genomic_DNA"/>
</dbReference>
<accession>A0A343TN14</accession>
<dbReference type="KEGG" id="hdf:AArcSl_2871"/>
<protein>
    <submittedName>
        <fullName evidence="2">Uncharacterized protein</fullName>
    </submittedName>
</protein>
<evidence type="ECO:0000313" key="3">
    <source>
        <dbReference type="Proteomes" id="UP000263012"/>
    </source>
</evidence>
<dbReference type="GeneID" id="37879228"/>